<reference evidence="3" key="1">
    <citation type="submission" date="2020-08" db="EMBL/GenBank/DDBJ databases">
        <title>Lacibacter sp. S13-6-6 genome sequencing.</title>
        <authorList>
            <person name="Jin L."/>
        </authorList>
    </citation>
    <scope>NUCLEOTIDE SEQUENCE [LARGE SCALE GENOMIC DNA]</scope>
    <source>
        <strain evidence="3">S13-6-6</strain>
    </source>
</reference>
<keyword evidence="3" id="KW-1185">Reference proteome</keyword>
<organism evidence="2 3">
    <name type="scientific">Lacibacter sediminis</name>
    <dbReference type="NCBI Taxonomy" id="2760713"/>
    <lineage>
        <taxon>Bacteria</taxon>
        <taxon>Pseudomonadati</taxon>
        <taxon>Bacteroidota</taxon>
        <taxon>Chitinophagia</taxon>
        <taxon>Chitinophagales</taxon>
        <taxon>Chitinophagaceae</taxon>
        <taxon>Lacibacter</taxon>
    </lineage>
</organism>
<dbReference type="PANTHER" id="PTHR46825:SF9">
    <property type="entry name" value="BETA-LACTAMASE-RELATED DOMAIN-CONTAINING PROTEIN"/>
    <property type="match status" value="1"/>
</dbReference>
<feature type="domain" description="Beta-lactamase-related" evidence="1">
    <location>
        <begin position="43"/>
        <end position="348"/>
    </location>
</feature>
<protein>
    <submittedName>
        <fullName evidence="2">Beta-lactamase family protein</fullName>
    </submittedName>
</protein>
<dbReference type="InterPro" id="IPR050491">
    <property type="entry name" value="AmpC-like"/>
</dbReference>
<dbReference type="SUPFAM" id="SSF56601">
    <property type="entry name" value="beta-lactamase/transpeptidase-like"/>
    <property type="match status" value="1"/>
</dbReference>
<evidence type="ECO:0000313" key="2">
    <source>
        <dbReference type="EMBL" id="QNA46558.1"/>
    </source>
</evidence>
<dbReference type="KEGG" id="lacs:H4075_10420"/>
<dbReference type="Gene3D" id="3.40.710.10">
    <property type="entry name" value="DD-peptidase/beta-lactamase superfamily"/>
    <property type="match status" value="1"/>
</dbReference>
<dbReference type="PANTHER" id="PTHR46825">
    <property type="entry name" value="D-ALANYL-D-ALANINE-CARBOXYPEPTIDASE/ENDOPEPTIDASE AMPH"/>
    <property type="match status" value="1"/>
</dbReference>
<accession>A0A7G5XM55</accession>
<dbReference type="AlphaFoldDB" id="A0A7G5XM55"/>
<name>A0A7G5XM55_9BACT</name>
<evidence type="ECO:0000313" key="3">
    <source>
        <dbReference type="Proteomes" id="UP000515344"/>
    </source>
</evidence>
<dbReference type="Pfam" id="PF00144">
    <property type="entry name" value="Beta-lactamase"/>
    <property type="match status" value="1"/>
</dbReference>
<sequence>MMDQTFFNFKQFLVKGLSVGCLFFSVARNAQSGSYNRAARQTDSLMRAKMEELHIPGAAVAVIQNGKLLQQSVYGLANLEWGNAITVNSNFQSASCTKLLTSTLYLKAVHHQKICPEDLLCVYLEDVPEGWRNIRIKHLINHSSGIKEFIGDPNLSSVAWLKAVQDSVLNFEPGSKQQYTQSDFALLAVILEQLYRQPFDQLLQNEILYPLGMQDGSYDAELRQPAFTNSNLVKEKVSTYYFNDVFRLYKFLYPFYNYAAGGFYASISDWTKWAISLDTEVLFPVSLLNNSSHFPNTVDKPFFSNAGWLRQQVQGHTITGHTGGPGLSEVWRFTEAGFTFIVLTNDTELLPGLALQIASFYLPGFSAPETISKFKRSIK</sequence>
<gene>
    <name evidence="2" type="ORF">H4075_10420</name>
</gene>
<dbReference type="InterPro" id="IPR012338">
    <property type="entry name" value="Beta-lactam/transpept-like"/>
</dbReference>
<dbReference type="Proteomes" id="UP000515344">
    <property type="component" value="Chromosome"/>
</dbReference>
<evidence type="ECO:0000259" key="1">
    <source>
        <dbReference type="Pfam" id="PF00144"/>
    </source>
</evidence>
<proteinExistence type="predicted"/>
<dbReference type="InterPro" id="IPR001466">
    <property type="entry name" value="Beta-lactam-related"/>
</dbReference>
<dbReference type="RefSeq" id="WP_182806450.1">
    <property type="nucleotide sequence ID" value="NZ_CP060007.1"/>
</dbReference>
<dbReference type="EMBL" id="CP060007">
    <property type="protein sequence ID" value="QNA46558.1"/>
    <property type="molecule type" value="Genomic_DNA"/>
</dbReference>